<dbReference type="EMBL" id="BNBF01000021">
    <property type="protein sequence ID" value="GHG66506.1"/>
    <property type="molecule type" value="Genomic_DNA"/>
</dbReference>
<evidence type="ECO:0000313" key="17">
    <source>
        <dbReference type="EMBL" id="GHG66506.1"/>
    </source>
</evidence>
<dbReference type="InterPro" id="IPR013785">
    <property type="entry name" value="Aldolase_TIM"/>
</dbReference>
<reference evidence="18" key="1">
    <citation type="journal article" date="2019" name="Int. J. Syst. Evol. Microbiol.">
        <title>The Global Catalogue of Microorganisms (GCM) 10K type strain sequencing project: providing services to taxonomists for standard genome sequencing and annotation.</title>
        <authorList>
            <consortium name="The Broad Institute Genomics Platform"/>
            <consortium name="The Broad Institute Genome Sequencing Center for Infectious Disease"/>
            <person name="Wu L."/>
            <person name="Ma J."/>
        </authorList>
    </citation>
    <scope>NUCLEOTIDE SEQUENCE [LARGE SCALE GENOMIC DNA]</scope>
    <source>
        <strain evidence="18">JCM 4253</strain>
    </source>
</reference>
<evidence type="ECO:0000256" key="14">
    <source>
        <dbReference type="PIRSR" id="PIRSR001365-1"/>
    </source>
</evidence>
<dbReference type="AlphaFoldDB" id="A0A919F0U8"/>
<comment type="caution">
    <text evidence="17">The sequence shown here is derived from an EMBL/GenBank/DDBJ whole genome shotgun (WGS) entry which is preliminary data.</text>
</comment>
<dbReference type="InterPro" id="IPR002220">
    <property type="entry name" value="DapA-like"/>
</dbReference>
<evidence type="ECO:0000256" key="7">
    <source>
        <dbReference type="ARBA" id="ARBA00022915"/>
    </source>
</evidence>
<evidence type="ECO:0000256" key="15">
    <source>
        <dbReference type="PIRSR" id="PIRSR001365-2"/>
    </source>
</evidence>
<evidence type="ECO:0000256" key="1">
    <source>
        <dbReference type="ARBA" id="ARBA00003294"/>
    </source>
</evidence>
<dbReference type="SUPFAM" id="SSF51569">
    <property type="entry name" value="Aldolase"/>
    <property type="match status" value="1"/>
</dbReference>
<dbReference type="InterPro" id="IPR020624">
    <property type="entry name" value="Schiff_base-form_aldolases_CS"/>
</dbReference>
<dbReference type="EC" id="4.3.3.7" evidence="4 12"/>
<dbReference type="Proteomes" id="UP000619355">
    <property type="component" value="Unassembled WGS sequence"/>
</dbReference>
<evidence type="ECO:0000313" key="18">
    <source>
        <dbReference type="Proteomes" id="UP000619355"/>
    </source>
</evidence>
<sequence>MITPFTATGTLDLDGAQRLAAHLVARGCDGLVLSGTTGESPTTTDEEKTRLVAAVREAVGTSAALVAGVGSADTRHTVELALAAGKAGADGVLVVTPYYSRPPQEAVAAHFRQVAEACGLPVMLYDIPGRTGTRIEPDTMIRLADHPGIVAVKDCSYDFFGTQKVLARTELAYYAGCDEHVLALYALGGAGCVSTVANAVPDVVAGIPAAFDAGDTGRAAALQRALVPLTEAMLEAGLPGTVTAKALLNRLGLPAGPVRAPLLPAGRETADGLLAAYQALTADASRADASPADASPADVSTAGASPIGASGPSGG</sequence>
<comment type="caution">
    <text evidence="12">Was originally thought to be a dihydrodipicolinate synthase (DHDPS), catalyzing the condensation of (S)-aspartate-beta-semialdehyde [(S)-ASA] and pyruvate to dihydrodipicolinate (DHDP). However, it was shown in E.coli that the product of the enzymatic reaction is not dihydrodipicolinate but in fact (4S)-4-hydroxy-2,3,4,5-tetrahydro-(2S)-dipicolinic acid (HTPA), and that the consecutive dehydration reaction leading to DHDP is not spontaneous but catalyzed by DapB.</text>
</comment>
<dbReference type="InterPro" id="IPR005263">
    <property type="entry name" value="DapA"/>
</dbReference>
<keyword evidence="5 12" id="KW-0963">Cytoplasm</keyword>
<evidence type="ECO:0000256" key="13">
    <source>
        <dbReference type="PIRNR" id="PIRNR001365"/>
    </source>
</evidence>
<dbReference type="PANTHER" id="PTHR12128:SF66">
    <property type="entry name" value="4-HYDROXY-2-OXOGLUTARATE ALDOLASE, MITOCHONDRIAL"/>
    <property type="match status" value="1"/>
</dbReference>
<keyword evidence="8 12" id="KW-0457">Lysine biosynthesis</keyword>
<evidence type="ECO:0000256" key="4">
    <source>
        <dbReference type="ARBA" id="ARBA00012086"/>
    </source>
</evidence>
<dbReference type="GO" id="GO:0008840">
    <property type="term" value="F:4-hydroxy-tetrahydrodipicolinate synthase activity"/>
    <property type="evidence" value="ECO:0007669"/>
    <property type="project" value="UniProtKB-UniRule"/>
</dbReference>
<keyword evidence="10 12" id="KW-0704">Schiff base</keyword>
<evidence type="ECO:0000256" key="10">
    <source>
        <dbReference type="ARBA" id="ARBA00023270"/>
    </source>
</evidence>
<feature type="region of interest" description="Disordered" evidence="16">
    <location>
        <begin position="285"/>
        <end position="315"/>
    </location>
</feature>
<dbReference type="InterPro" id="IPR020625">
    <property type="entry name" value="Schiff_base-form_aldolases_AS"/>
</dbReference>
<accession>A0A919F0U8</accession>
<comment type="subunit">
    <text evidence="12">Homotetramer; dimer of dimers.</text>
</comment>
<keyword evidence="18" id="KW-1185">Reference proteome</keyword>
<dbReference type="GO" id="GO:0009089">
    <property type="term" value="P:lysine biosynthetic process via diaminopimelate"/>
    <property type="evidence" value="ECO:0007669"/>
    <property type="project" value="UniProtKB-UniRule"/>
</dbReference>
<keyword evidence="7 12" id="KW-0220">Diaminopimelate biosynthesis</keyword>
<dbReference type="Pfam" id="PF00701">
    <property type="entry name" value="DHDPS"/>
    <property type="match status" value="1"/>
</dbReference>
<dbReference type="PRINTS" id="PR00146">
    <property type="entry name" value="DHPICSNTHASE"/>
</dbReference>
<evidence type="ECO:0000256" key="2">
    <source>
        <dbReference type="ARBA" id="ARBA00005120"/>
    </source>
</evidence>
<feature type="active site" description="Schiff-base intermediate with substrate" evidence="12 14">
    <location>
        <position position="153"/>
    </location>
</feature>
<keyword evidence="6 12" id="KW-0028">Amino-acid biosynthesis</keyword>
<comment type="subcellular location">
    <subcellularLocation>
        <location evidence="12">Cytoplasm</location>
    </subcellularLocation>
</comment>
<proteinExistence type="inferred from homology"/>
<comment type="similarity">
    <text evidence="3 12 13">Belongs to the DapA family.</text>
</comment>
<dbReference type="RefSeq" id="WP_370467617.1">
    <property type="nucleotide sequence ID" value="NZ_BNBF01000021.1"/>
</dbReference>
<evidence type="ECO:0000256" key="5">
    <source>
        <dbReference type="ARBA" id="ARBA00022490"/>
    </source>
</evidence>
<dbReference type="Gene3D" id="3.20.20.70">
    <property type="entry name" value="Aldolase class I"/>
    <property type="match status" value="1"/>
</dbReference>
<feature type="site" description="Part of a proton relay during catalysis" evidence="12">
    <location>
        <position position="36"/>
    </location>
</feature>
<gene>
    <name evidence="17" type="primary">dapA1</name>
    <name evidence="12" type="synonym">dapA</name>
    <name evidence="17" type="ORF">GCM10018980_59020</name>
</gene>
<evidence type="ECO:0000256" key="11">
    <source>
        <dbReference type="ARBA" id="ARBA00047836"/>
    </source>
</evidence>
<evidence type="ECO:0000256" key="16">
    <source>
        <dbReference type="SAM" id="MobiDB-lite"/>
    </source>
</evidence>
<dbReference type="PIRSF" id="PIRSF001365">
    <property type="entry name" value="DHDPS"/>
    <property type="match status" value="1"/>
</dbReference>
<keyword evidence="9 12" id="KW-0456">Lyase</keyword>
<feature type="site" description="Part of a proton relay during catalysis" evidence="12">
    <location>
        <position position="99"/>
    </location>
</feature>
<dbReference type="PROSITE" id="PS00666">
    <property type="entry name" value="DHDPS_2"/>
    <property type="match status" value="1"/>
</dbReference>
<comment type="pathway">
    <text evidence="2 12">Amino-acid biosynthesis; L-lysine biosynthesis via DAP pathway; (S)-tetrahydrodipicolinate from L-aspartate: step 3/4.</text>
</comment>
<feature type="active site" description="Proton donor/acceptor" evidence="12 14">
    <location>
        <position position="125"/>
    </location>
</feature>
<evidence type="ECO:0000256" key="8">
    <source>
        <dbReference type="ARBA" id="ARBA00023154"/>
    </source>
</evidence>
<dbReference type="PROSITE" id="PS00665">
    <property type="entry name" value="DHDPS_1"/>
    <property type="match status" value="1"/>
</dbReference>
<name>A0A919F0U8_9ACTN</name>
<evidence type="ECO:0000256" key="6">
    <source>
        <dbReference type="ARBA" id="ARBA00022605"/>
    </source>
</evidence>
<evidence type="ECO:0000256" key="3">
    <source>
        <dbReference type="ARBA" id="ARBA00007592"/>
    </source>
</evidence>
<dbReference type="PANTHER" id="PTHR12128">
    <property type="entry name" value="DIHYDRODIPICOLINATE SYNTHASE"/>
    <property type="match status" value="1"/>
</dbReference>
<feature type="binding site" evidence="12 15">
    <location>
        <position position="193"/>
    </location>
    <ligand>
        <name>pyruvate</name>
        <dbReference type="ChEBI" id="CHEBI:15361"/>
    </ligand>
</feature>
<feature type="binding site" evidence="12 15">
    <location>
        <position position="37"/>
    </location>
    <ligand>
        <name>pyruvate</name>
        <dbReference type="ChEBI" id="CHEBI:15361"/>
    </ligand>
</feature>
<dbReference type="SMART" id="SM01130">
    <property type="entry name" value="DHDPS"/>
    <property type="match status" value="1"/>
</dbReference>
<evidence type="ECO:0000256" key="12">
    <source>
        <dbReference type="HAMAP-Rule" id="MF_00418"/>
    </source>
</evidence>
<dbReference type="NCBIfam" id="TIGR00674">
    <property type="entry name" value="dapA"/>
    <property type="match status" value="1"/>
</dbReference>
<protein>
    <recommendedName>
        <fullName evidence="4 12">4-hydroxy-tetrahydrodipicolinate synthase</fullName>
        <shortName evidence="12">HTPA synthase</shortName>
        <ecNumber evidence="4 12">4.3.3.7</ecNumber>
    </recommendedName>
</protein>
<comment type="catalytic activity">
    <reaction evidence="11 12">
        <text>L-aspartate 4-semialdehyde + pyruvate = (2S,4S)-4-hydroxy-2,3,4,5-tetrahydrodipicolinate + H2O + H(+)</text>
        <dbReference type="Rhea" id="RHEA:34171"/>
        <dbReference type="ChEBI" id="CHEBI:15361"/>
        <dbReference type="ChEBI" id="CHEBI:15377"/>
        <dbReference type="ChEBI" id="CHEBI:15378"/>
        <dbReference type="ChEBI" id="CHEBI:67139"/>
        <dbReference type="ChEBI" id="CHEBI:537519"/>
        <dbReference type="EC" id="4.3.3.7"/>
    </reaction>
</comment>
<dbReference type="HAMAP" id="MF_00418">
    <property type="entry name" value="DapA"/>
    <property type="match status" value="1"/>
</dbReference>
<evidence type="ECO:0000256" key="9">
    <source>
        <dbReference type="ARBA" id="ARBA00023239"/>
    </source>
</evidence>
<organism evidence="17 18">
    <name type="scientific">Streptomyces capoamus</name>
    <dbReference type="NCBI Taxonomy" id="68183"/>
    <lineage>
        <taxon>Bacteria</taxon>
        <taxon>Bacillati</taxon>
        <taxon>Actinomycetota</taxon>
        <taxon>Actinomycetes</taxon>
        <taxon>Kitasatosporales</taxon>
        <taxon>Streptomycetaceae</taxon>
        <taxon>Streptomyces</taxon>
    </lineage>
</organism>
<comment type="function">
    <text evidence="1 12">Catalyzes the condensation of (S)-aspartate-beta-semialdehyde [(S)-ASA] and pyruvate to 4-hydroxy-tetrahydrodipicolinate (HTPA).</text>
</comment>
<dbReference type="GO" id="GO:0005829">
    <property type="term" value="C:cytosol"/>
    <property type="evidence" value="ECO:0007669"/>
    <property type="project" value="TreeGrafter"/>
</dbReference>
<dbReference type="GO" id="GO:0019877">
    <property type="term" value="P:diaminopimelate biosynthetic process"/>
    <property type="evidence" value="ECO:0007669"/>
    <property type="project" value="UniProtKB-UniRule"/>
</dbReference>
<dbReference type="CDD" id="cd00950">
    <property type="entry name" value="DHDPS"/>
    <property type="match status" value="1"/>
</dbReference>